<sequence>ILCVCGCIRSFDFPLQHWDLCSGSYSDSPHASQQPCRNPKRSSSRPKGSCQSHLSTWTNVDGWLLHLGTSK</sequence>
<reference evidence="2" key="2">
    <citation type="submission" date="2016-06" db="EMBL/GenBank/DDBJ databases">
        <title>The genome of a short-lived fish provides insights into sex chromosome evolution and the genetic control of aging.</title>
        <authorList>
            <person name="Reichwald K."/>
            <person name="Felder M."/>
            <person name="Petzold A."/>
            <person name="Koch P."/>
            <person name="Groth M."/>
            <person name="Platzer M."/>
        </authorList>
    </citation>
    <scope>NUCLEOTIDE SEQUENCE</scope>
    <source>
        <tissue evidence="2">Brain</tissue>
    </source>
</reference>
<proteinExistence type="predicted"/>
<keyword evidence="2" id="KW-0675">Receptor</keyword>
<name>A0A1A8MTA1_9TELE</name>
<dbReference type="AlphaFoldDB" id="A0A1A8MTA1"/>
<gene>
    <name evidence="2" type="primary">GPR112B</name>
</gene>
<reference evidence="2" key="1">
    <citation type="submission" date="2016-05" db="EMBL/GenBank/DDBJ databases">
        <authorList>
            <person name="Lavstsen T."/>
            <person name="Jespersen J.S."/>
        </authorList>
    </citation>
    <scope>NUCLEOTIDE SEQUENCE</scope>
    <source>
        <tissue evidence="2">Brain</tissue>
    </source>
</reference>
<feature type="non-terminal residue" evidence="2">
    <location>
        <position position="1"/>
    </location>
</feature>
<evidence type="ECO:0000256" key="1">
    <source>
        <dbReference type="SAM" id="MobiDB-lite"/>
    </source>
</evidence>
<dbReference type="EMBL" id="HAEF01018545">
    <property type="protein sequence ID" value="SBR59704.1"/>
    <property type="molecule type" value="Transcribed_RNA"/>
</dbReference>
<feature type="compositionally biased region" description="Polar residues" evidence="1">
    <location>
        <begin position="25"/>
        <end position="36"/>
    </location>
</feature>
<accession>A0A1A8MTA1</accession>
<protein>
    <submittedName>
        <fullName evidence="2">G protein-coupled receptor 112b</fullName>
    </submittedName>
</protein>
<evidence type="ECO:0000313" key="2">
    <source>
        <dbReference type="EMBL" id="SBR59704.1"/>
    </source>
</evidence>
<organism evidence="2">
    <name type="scientific">Nothobranchius pienaari</name>
    <dbReference type="NCBI Taxonomy" id="704102"/>
    <lineage>
        <taxon>Eukaryota</taxon>
        <taxon>Metazoa</taxon>
        <taxon>Chordata</taxon>
        <taxon>Craniata</taxon>
        <taxon>Vertebrata</taxon>
        <taxon>Euteleostomi</taxon>
        <taxon>Actinopterygii</taxon>
        <taxon>Neopterygii</taxon>
        <taxon>Teleostei</taxon>
        <taxon>Neoteleostei</taxon>
        <taxon>Acanthomorphata</taxon>
        <taxon>Ovalentaria</taxon>
        <taxon>Atherinomorphae</taxon>
        <taxon>Cyprinodontiformes</taxon>
        <taxon>Nothobranchiidae</taxon>
        <taxon>Nothobranchius</taxon>
    </lineage>
</organism>
<feature type="non-terminal residue" evidence="2">
    <location>
        <position position="71"/>
    </location>
</feature>
<feature type="region of interest" description="Disordered" evidence="1">
    <location>
        <begin position="25"/>
        <end position="52"/>
    </location>
</feature>